<dbReference type="InterPro" id="IPR001789">
    <property type="entry name" value="Sig_transdc_resp-reg_receiver"/>
</dbReference>
<dbReference type="InterPro" id="IPR036890">
    <property type="entry name" value="HATPase_C_sf"/>
</dbReference>
<proteinExistence type="predicted"/>
<dbReference type="PROSITE" id="PS50109">
    <property type="entry name" value="HIS_KIN"/>
    <property type="match status" value="1"/>
</dbReference>
<keyword evidence="4" id="KW-0808">Transferase</keyword>
<dbReference type="InterPro" id="IPR005467">
    <property type="entry name" value="His_kinase_dom"/>
</dbReference>
<dbReference type="SUPFAM" id="SSF47384">
    <property type="entry name" value="Homodimeric domain of signal transducing histidine kinase"/>
    <property type="match status" value="1"/>
</dbReference>
<dbReference type="GO" id="GO:0000155">
    <property type="term" value="F:phosphorelay sensor kinase activity"/>
    <property type="evidence" value="ECO:0007669"/>
    <property type="project" value="InterPro"/>
</dbReference>
<comment type="caution">
    <text evidence="10">The sequence shown here is derived from an EMBL/GenBank/DDBJ whole genome shotgun (WGS) entry which is preliminary data.</text>
</comment>
<feature type="region of interest" description="Disordered" evidence="7">
    <location>
        <begin position="277"/>
        <end position="333"/>
    </location>
</feature>
<evidence type="ECO:0000259" key="9">
    <source>
        <dbReference type="PROSITE" id="PS50110"/>
    </source>
</evidence>
<accession>A0A4T0D5V2</accession>
<feature type="compositionally biased region" description="Polar residues" evidence="7">
    <location>
        <begin position="277"/>
        <end position="294"/>
    </location>
</feature>
<dbReference type="GO" id="GO:0009927">
    <property type="term" value="F:histidine phosphotransfer kinase activity"/>
    <property type="evidence" value="ECO:0007669"/>
    <property type="project" value="TreeGrafter"/>
</dbReference>
<evidence type="ECO:0000313" key="10">
    <source>
        <dbReference type="EMBL" id="TIA56346.1"/>
    </source>
</evidence>
<keyword evidence="3 6" id="KW-0597">Phosphoprotein</keyword>
<evidence type="ECO:0000256" key="6">
    <source>
        <dbReference type="PROSITE-ProRule" id="PRU00169"/>
    </source>
</evidence>
<dbReference type="PROSITE" id="PS50110">
    <property type="entry name" value="RESPONSE_REGULATORY"/>
    <property type="match status" value="1"/>
</dbReference>
<dbReference type="SMART" id="SM00448">
    <property type="entry name" value="REC"/>
    <property type="match status" value="1"/>
</dbReference>
<dbReference type="EMBL" id="QZBU01001103">
    <property type="protein sequence ID" value="TIA56346.1"/>
    <property type="molecule type" value="Genomic_DNA"/>
</dbReference>
<dbReference type="InterPro" id="IPR036097">
    <property type="entry name" value="HisK_dim/P_sf"/>
</dbReference>
<dbReference type="Pfam" id="PF00512">
    <property type="entry name" value="HisKA"/>
    <property type="match status" value="1"/>
</dbReference>
<gene>
    <name evidence="10" type="ORF">D6C83_04063</name>
</gene>
<dbReference type="Gene3D" id="1.10.287.130">
    <property type="match status" value="1"/>
</dbReference>
<reference evidence="10 11" key="1">
    <citation type="submission" date="2018-10" db="EMBL/GenBank/DDBJ databases">
        <title>Fifty Aureobasidium pullulans genomes reveal a recombining polyextremotolerant generalist.</title>
        <authorList>
            <person name="Gostincar C."/>
            <person name="Turk M."/>
            <person name="Zajc J."/>
            <person name="Gunde-Cimerman N."/>
        </authorList>
    </citation>
    <scope>NUCLEOTIDE SEQUENCE [LARGE SCALE GENOMIC DNA]</scope>
    <source>
        <strain evidence="10 11">EXF-3380</strain>
    </source>
</reference>
<dbReference type="SMART" id="SM00388">
    <property type="entry name" value="HisKA"/>
    <property type="match status" value="1"/>
</dbReference>
<dbReference type="PANTHER" id="PTHR43047:SF72">
    <property type="entry name" value="OSMOSENSING HISTIDINE PROTEIN KINASE SLN1"/>
    <property type="match status" value="1"/>
</dbReference>
<dbReference type="Gene3D" id="3.40.50.2300">
    <property type="match status" value="1"/>
</dbReference>
<protein>
    <recommendedName>
        <fullName evidence="2">histidine kinase</fullName>
        <ecNumber evidence="2">2.7.13.3</ecNumber>
    </recommendedName>
</protein>
<dbReference type="InterPro" id="IPR003661">
    <property type="entry name" value="HisK_dim/P_dom"/>
</dbReference>
<dbReference type="AlphaFoldDB" id="A0A4T0D5V2"/>
<dbReference type="Pfam" id="PF02518">
    <property type="entry name" value="HATPase_c"/>
    <property type="match status" value="1"/>
</dbReference>
<organism evidence="10 11">
    <name type="scientific">Aureobasidium pullulans</name>
    <name type="common">Black yeast</name>
    <name type="synonym">Pullularia pullulans</name>
    <dbReference type="NCBI Taxonomy" id="5580"/>
    <lineage>
        <taxon>Eukaryota</taxon>
        <taxon>Fungi</taxon>
        <taxon>Dikarya</taxon>
        <taxon>Ascomycota</taxon>
        <taxon>Pezizomycotina</taxon>
        <taxon>Dothideomycetes</taxon>
        <taxon>Dothideomycetidae</taxon>
        <taxon>Dothideales</taxon>
        <taxon>Saccotheciaceae</taxon>
        <taxon>Aureobasidium</taxon>
    </lineage>
</organism>
<dbReference type="SUPFAM" id="SSF55874">
    <property type="entry name" value="ATPase domain of HSP90 chaperone/DNA topoisomerase II/histidine kinase"/>
    <property type="match status" value="1"/>
</dbReference>
<evidence type="ECO:0000259" key="8">
    <source>
        <dbReference type="PROSITE" id="PS50109"/>
    </source>
</evidence>
<dbReference type="PRINTS" id="PR00344">
    <property type="entry name" value="BCTRLSENSOR"/>
</dbReference>
<feature type="compositionally biased region" description="Low complexity" evidence="7">
    <location>
        <begin position="301"/>
        <end position="315"/>
    </location>
</feature>
<dbReference type="Gene3D" id="3.30.565.10">
    <property type="entry name" value="Histidine kinase-like ATPase, C-terminal domain"/>
    <property type="match status" value="1"/>
</dbReference>
<dbReference type="SMART" id="SM00387">
    <property type="entry name" value="HATPase_c"/>
    <property type="match status" value="1"/>
</dbReference>
<feature type="domain" description="Response regulatory" evidence="9">
    <location>
        <begin position="1039"/>
        <end position="1153"/>
    </location>
</feature>
<feature type="modified residue" description="4-aspartylphosphate" evidence="6">
    <location>
        <position position="1088"/>
    </location>
</feature>
<dbReference type="InterPro" id="IPR011006">
    <property type="entry name" value="CheY-like_superfamily"/>
</dbReference>
<dbReference type="Proteomes" id="UP000304947">
    <property type="component" value="Unassembled WGS sequence"/>
</dbReference>
<evidence type="ECO:0000313" key="11">
    <source>
        <dbReference type="Proteomes" id="UP000304947"/>
    </source>
</evidence>
<dbReference type="InterPro" id="IPR004358">
    <property type="entry name" value="Sig_transdc_His_kin-like_C"/>
</dbReference>
<dbReference type="SUPFAM" id="SSF55781">
    <property type="entry name" value="GAF domain-like"/>
    <property type="match status" value="1"/>
</dbReference>
<evidence type="ECO:0000256" key="5">
    <source>
        <dbReference type="ARBA" id="ARBA00022777"/>
    </source>
</evidence>
<feature type="compositionally biased region" description="Polar residues" evidence="7">
    <location>
        <begin position="324"/>
        <end position="333"/>
    </location>
</feature>
<dbReference type="InterPro" id="IPR029016">
    <property type="entry name" value="GAF-like_dom_sf"/>
</dbReference>
<dbReference type="GO" id="GO:0005886">
    <property type="term" value="C:plasma membrane"/>
    <property type="evidence" value="ECO:0007669"/>
    <property type="project" value="TreeGrafter"/>
</dbReference>
<dbReference type="Gene3D" id="3.30.450.40">
    <property type="match status" value="1"/>
</dbReference>
<dbReference type="Pfam" id="PF00072">
    <property type="entry name" value="Response_reg"/>
    <property type="match status" value="1"/>
</dbReference>
<evidence type="ECO:0000256" key="7">
    <source>
        <dbReference type="SAM" id="MobiDB-lite"/>
    </source>
</evidence>
<dbReference type="EC" id="2.7.13.3" evidence="2"/>
<evidence type="ECO:0000256" key="4">
    <source>
        <dbReference type="ARBA" id="ARBA00022679"/>
    </source>
</evidence>
<dbReference type="CDD" id="cd17546">
    <property type="entry name" value="REC_hyHK_CKI1_RcsC-like"/>
    <property type="match status" value="1"/>
</dbReference>
<dbReference type="CDD" id="cd00082">
    <property type="entry name" value="HisKA"/>
    <property type="match status" value="1"/>
</dbReference>
<name>A0A4T0D5V2_AURPU</name>
<dbReference type="InterPro" id="IPR003594">
    <property type="entry name" value="HATPase_dom"/>
</dbReference>
<evidence type="ECO:0000256" key="1">
    <source>
        <dbReference type="ARBA" id="ARBA00000085"/>
    </source>
</evidence>
<dbReference type="PANTHER" id="PTHR43047">
    <property type="entry name" value="TWO-COMPONENT HISTIDINE PROTEIN KINASE"/>
    <property type="match status" value="1"/>
</dbReference>
<keyword evidence="5" id="KW-0418">Kinase</keyword>
<evidence type="ECO:0000256" key="3">
    <source>
        <dbReference type="ARBA" id="ARBA00022553"/>
    </source>
</evidence>
<feature type="domain" description="Histidine kinase" evidence="8">
    <location>
        <begin position="547"/>
        <end position="827"/>
    </location>
</feature>
<evidence type="ECO:0000256" key="2">
    <source>
        <dbReference type="ARBA" id="ARBA00012438"/>
    </source>
</evidence>
<sequence length="1196" mass="130781">MSTPGASDSVQEWLRLRALARYFAPNNITADLVNAERSEPLPPELASSPLLTAITQNGCLRMNCDRAYVSLIDSSTQYILSEATRTISIRDSTKFVDPQDTLFLGVQSLNKEYGICPQSVDIFTDRTGRRAIRSHEVVANTSRYVIRDLRQLAQYKHCPYVVGFPHFVSYAEVPVKSASGHILGTYCIMDNKIREDFFNDSTIEILNDIAACVSEQFELHAIKQESLRGVQMMRGLSEFIESRRSRRDSVGATTRRSSSNSQHSFIDYLDLPPAQSDATLSPSPLLSDKQSPNDTPMLDVTPSTSMSDLSSLPSPNIALDEIKSSSTGQPLSASQPLKAIYSGAANLIRTAMDIEGLMFLRGSAENTINDFASQPLNHASSANPKPNSRVASSICEVLGDSIVPGGSDLGSPQQPLAINDASLNYLIRHFPRGCVFVADTQGNPIFEKEGAFIAQTYTHRTSSIAVEVSGQLQSLIRKAGSLIFLPLWDNVEDRFIVGMLGWSSNPTRVLGEQDMTCLSAFGNTFMTEIARTEMTELARAKSDFLSSISHELRSPLHGIHAAVDLLQDPQNDSKSELVEMIQSCSSTLLDTLNHVLDFSRVNKLIDDEPHPETLSCGETQELAQNAFGDYSQEYLCDLVLGVVEGLHFGQAKRKATYNKMQNTPIGQSAGPDFSLNSALLVDGANNSSSTTAGPTVAVYVDIESRADWCMMLCAGAWKRLVMILFANALKYTNEGFIEVALKVIKHPDNPVKRTAHLMVKDTGIGMAPEFVQRSLYQPFVQENPIADGTGLGLSIVKKIIQDLQGTIDVQSTQGVGTRFDVFVPIPDYDEAKHPSLPNGGDRLDPKAILKGRSICLLSPSNKPDLNSSPAQLDLQMRRTAAMHSCVQSITRQWFGMDVMTCGKLEDVTADIVIAEESLIANLLATDPELSTRLGKQRLILVDANPGKKLLSNAVILPYPISPKALVRALSASLTEPQHLSLESVVVSDPRTTTPLPPATTAFSPELEPSLKKAKNITTIATETIAPLKEDITLTQDQQHFLLVDDNAINLRLLSTFMKKLGFSAETAVNGLEAYEKFKSTKFTTVLMDISMPVMNGFESSRAIRSHEALQGQLKPARIIALTGLGSTATEATRQVSLSPTLSWEAAQKDCRNICHPWTEMKIIDRGYVRHLGCTLPKIGINGKLGLFLVEKDPPVS</sequence>
<dbReference type="SUPFAM" id="SSF52172">
    <property type="entry name" value="CheY-like"/>
    <property type="match status" value="1"/>
</dbReference>
<comment type="catalytic activity">
    <reaction evidence="1">
        <text>ATP + protein L-histidine = ADP + protein N-phospho-L-histidine.</text>
        <dbReference type="EC" id="2.7.13.3"/>
    </reaction>
</comment>